<dbReference type="InterPro" id="IPR036291">
    <property type="entry name" value="NAD(P)-bd_dom_sf"/>
</dbReference>
<evidence type="ECO:0000256" key="1">
    <source>
        <dbReference type="ARBA" id="ARBA00023002"/>
    </source>
</evidence>
<dbReference type="PANTHER" id="PTHR10366:SF564">
    <property type="entry name" value="STEROL-4-ALPHA-CARBOXYLATE 3-DEHYDROGENASE, DECARBOXYLATING"/>
    <property type="match status" value="1"/>
</dbReference>
<evidence type="ECO:0000313" key="2">
    <source>
        <dbReference type="EMBL" id="KAK3737307.1"/>
    </source>
</evidence>
<dbReference type="EMBL" id="JAWDGP010006658">
    <property type="protein sequence ID" value="KAK3737307.1"/>
    <property type="molecule type" value="Genomic_DNA"/>
</dbReference>
<evidence type="ECO:0008006" key="4">
    <source>
        <dbReference type="Google" id="ProtNLM"/>
    </source>
</evidence>
<dbReference type="AlphaFoldDB" id="A0AAE1CV44"/>
<dbReference type="SUPFAM" id="SSF51735">
    <property type="entry name" value="NAD(P)-binding Rossmann-fold domains"/>
    <property type="match status" value="1"/>
</dbReference>
<dbReference type="InterPro" id="IPR050425">
    <property type="entry name" value="NAD(P)_dehydrat-like"/>
</dbReference>
<proteinExistence type="predicted"/>
<organism evidence="2 3">
    <name type="scientific">Elysia crispata</name>
    <name type="common">lettuce slug</name>
    <dbReference type="NCBI Taxonomy" id="231223"/>
    <lineage>
        <taxon>Eukaryota</taxon>
        <taxon>Metazoa</taxon>
        <taxon>Spiralia</taxon>
        <taxon>Lophotrochozoa</taxon>
        <taxon>Mollusca</taxon>
        <taxon>Gastropoda</taxon>
        <taxon>Heterobranchia</taxon>
        <taxon>Euthyneura</taxon>
        <taxon>Panpulmonata</taxon>
        <taxon>Sacoglossa</taxon>
        <taxon>Placobranchoidea</taxon>
        <taxon>Plakobranchidae</taxon>
        <taxon>Elysia</taxon>
    </lineage>
</organism>
<reference evidence="2" key="1">
    <citation type="journal article" date="2023" name="G3 (Bethesda)">
        <title>A reference genome for the long-term kleptoplast-retaining sea slug Elysia crispata morphotype clarki.</title>
        <authorList>
            <person name="Eastman K.E."/>
            <person name="Pendleton A.L."/>
            <person name="Shaikh M.A."/>
            <person name="Suttiyut T."/>
            <person name="Ogas R."/>
            <person name="Tomko P."/>
            <person name="Gavelis G."/>
            <person name="Widhalm J.R."/>
            <person name="Wisecaver J.H."/>
        </authorList>
    </citation>
    <scope>NUCLEOTIDE SEQUENCE</scope>
    <source>
        <strain evidence="2">ECLA1</strain>
    </source>
</reference>
<keyword evidence="1" id="KW-0560">Oxidoreductase</keyword>
<accession>A0AAE1CV44</accession>
<keyword evidence="3" id="KW-1185">Reference proteome</keyword>
<sequence length="198" mass="21964">MRSKTLAEKAAWDFVKDLPHGKKFSLCTILPVGIFGPPLSDNSSESIDNIVGIFEGKVAMIPKLTINGVDVRDVSEAHVRCLTTPDAAGKRFLLDSGNFYYPDLVKDLSDEFGPQGYKIPVRQMPNPLLKMASCFSEQVKDLRTLGEHPKVMDTDNLRNLLGIDPIPVKKTMLDMSYALIELGKIKKTDKYHGPQNSS</sequence>
<evidence type="ECO:0000313" key="3">
    <source>
        <dbReference type="Proteomes" id="UP001283361"/>
    </source>
</evidence>
<dbReference type="Proteomes" id="UP001283361">
    <property type="component" value="Unassembled WGS sequence"/>
</dbReference>
<dbReference type="Gene3D" id="3.40.50.720">
    <property type="entry name" value="NAD(P)-binding Rossmann-like Domain"/>
    <property type="match status" value="1"/>
</dbReference>
<name>A0AAE1CV44_9GAST</name>
<gene>
    <name evidence="2" type="ORF">RRG08_067373</name>
</gene>
<comment type="caution">
    <text evidence="2">The sequence shown here is derived from an EMBL/GenBank/DDBJ whole genome shotgun (WGS) entry which is preliminary data.</text>
</comment>
<dbReference type="PANTHER" id="PTHR10366">
    <property type="entry name" value="NAD DEPENDENT EPIMERASE/DEHYDRATASE"/>
    <property type="match status" value="1"/>
</dbReference>
<dbReference type="GO" id="GO:0016616">
    <property type="term" value="F:oxidoreductase activity, acting on the CH-OH group of donors, NAD or NADP as acceptor"/>
    <property type="evidence" value="ECO:0007669"/>
    <property type="project" value="TreeGrafter"/>
</dbReference>
<protein>
    <recommendedName>
        <fullName evidence="4">NAD-dependent epimerase/dehydratase domain-containing protein</fullName>
    </recommendedName>
</protein>